<proteinExistence type="predicted"/>
<dbReference type="InterPro" id="IPR052192">
    <property type="entry name" value="Insect_Ionotropic_Sensory_Rcpt"/>
</dbReference>
<evidence type="ECO:0000313" key="10">
    <source>
        <dbReference type="Proteomes" id="UP001153737"/>
    </source>
</evidence>
<keyword evidence="2" id="KW-1003">Cell membrane</keyword>
<dbReference type="PANTHER" id="PTHR42643:SF35">
    <property type="entry name" value="IONOTROPIC RECEPTOR 68A, ISOFORM A"/>
    <property type="match status" value="1"/>
</dbReference>
<name>A0A9N9X4K0_PHACE</name>
<keyword evidence="10" id="KW-1185">Reference proteome</keyword>
<evidence type="ECO:0000313" key="9">
    <source>
        <dbReference type="EMBL" id="CAG9822997.1"/>
    </source>
</evidence>
<keyword evidence="7" id="KW-0325">Glycoprotein</keyword>
<keyword evidence="4 8" id="KW-1133">Transmembrane helix</keyword>
<dbReference type="OrthoDB" id="6766970at2759"/>
<sequence length="561" mass="65339">MSTTKAINVLSKMFENVFGSSSRSVCLIRESTNLRQILEESILWLDTPVISLTTHHLQKMNLTGRDVSLCGNSLVYVKECEAFLELLFQPDFNESISSLFSPWSRMILACEVPPKSTQSLLVRLVDEFFIDIYDLNFLHSQNSSSDLGSSFTENNFIVKHLYMNRTVLELNSGGSLKVRWERFKPTKWVPRFRSGKPFRISLFHCPPYWFIENGTEIKDGLESHLLRDVVTGWPVQYHIDAAGPSSNNWTHGVGLVEEKKRDLSLCAHMIRINVGRRVDYTESIGNERLSFLVRKPYNPYIYQPLEISVYAAVFGMLISTSCLLHYFRKISRGRPSDWISQYMVMLSILNQVAVKSSLILQRKSTRILVISWVIFSILNATYYSAGLTSTLAHPRFTRDISTSEDMIRHNVPWYDENGYIQRFFESDYSGGSDTWQKLGLLHRKELRLQDEYNQSAILVRILGNRYVIDIENLPPELWKYYKVLKTDVTRFYNCFILQKHSPYKRYFDETILRMKENGILMKGGEWLYQTNRKSMDVFFTNSVDNKVVNLKINEERDLHEP</sequence>
<gene>
    <name evidence="9" type="ORF">PHAECO_LOCUS10361</name>
</gene>
<evidence type="ECO:0000256" key="6">
    <source>
        <dbReference type="ARBA" id="ARBA00023170"/>
    </source>
</evidence>
<organism evidence="9 10">
    <name type="scientific">Phaedon cochleariae</name>
    <name type="common">Mustard beetle</name>
    <dbReference type="NCBI Taxonomy" id="80249"/>
    <lineage>
        <taxon>Eukaryota</taxon>
        <taxon>Metazoa</taxon>
        <taxon>Ecdysozoa</taxon>
        <taxon>Arthropoda</taxon>
        <taxon>Hexapoda</taxon>
        <taxon>Insecta</taxon>
        <taxon>Pterygota</taxon>
        <taxon>Neoptera</taxon>
        <taxon>Endopterygota</taxon>
        <taxon>Coleoptera</taxon>
        <taxon>Polyphaga</taxon>
        <taxon>Cucujiformia</taxon>
        <taxon>Chrysomeloidea</taxon>
        <taxon>Chrysomelidae</taxon>
        <taxon>Chrysomelinae</taxon>
        <taxon>Chrysomelini</taxon>
        <taxon>Phaedon</taxon>
    </lineage>
</organism>
<evidence type="ECO:0000256" key="8">
    <source>
        <dbReference type="SAM" id="Phobius"/>
    </source>
</evidence>
<evidence type="ECO:0008006" key="11">
    <source>
        <dbReference type="Google" id="ProtNLM"/>
    </source>
</evidence>
<accession>A0A9N9X4K0</accession>
<evidence type="ECO:0000256" key="3">
    <source>
        <dbReference type="ARBA" id="ARBA00022692"/>
    </source>
</evidence>
<reference evidence="9" key="1">
    <citation type="submission" date="2022-01" db="EMBL/GenBank/DDBJ databases">
        <authorList>
            <person name="King R."/>
        </authorList>
    </citation>
    <scope>NUCLEOTIDE SEQUENCE</scope>
</reference>
<dbReference type="AlphaFoldDB" id="A0A9N9X4K0"/>
<dbReference type="PANTHER" id="PTHR42643">
    <property type="entry name" value="IONOTROPIC RECEPTOR 20A-RELATED"/>
    <property type="match status" value="1"/>
</dbReference>
<feature type="transmembrane region" description="Helical" evidence="8">
    <location>
        <begin position="307"/>
        <end position="327"/>
    </location>
</feature>
<comment type="subcellular location">
    <subcellularLocation>
        <location evidence="1">Cell membrane</location>
        <topology evidence="1">Multi-pass membrane protein</topology>
    </subcellularLocation>
</comment>
<dbReference type="GO" id="GO:0005886">
    <property type="term" value="C:plasma membrane"/>
    <property type="evidence" value="ECO:0007669"/>
    <property type="project" value="UniProtKB-SubCell"/>
</dbReference>
<keyword evidence="6" id="KW-0675">Receptor</keyword>
<reference evidence="9" key="2">
    <citation type="submission" date="2022-10" db="EMBL/GenBank/DDBJ databases">
        <authorList>
            <consortium name="ENA_rothamsted_submissions"/>
            <consortium name="culmorum"/>
            <person name="King R."/>
        </authorList>
    </citation>
    <scope>NUCLEOTIDE SEQUENCE</scope>
</reference>
<keyword evidence="5 8" id="KW-0472">Membrane</keyword>
<feature type="transmembrane region" description="Helical" evidence="8">
    <location>
        <begin position="366"/>
        <end position="385"/>
    </location>
</feature>
<evidence type="ECO:0000256" key="4">
    <source>
        <dbReference type="ARBA" id="ARBA00022989"/>
    </source>
</evidence>
<evidence type="ECO:0000256" key="7">
    <source>
        <dbReference type="ARBA" id="ARBA00023180"/>
    </source>
</evidence>
<protein>
    <recommendedName>
        <fullName evidence="11">Ionotropic receptor</fullName>
    </recommendedName>
</protein>
<dbReference type="EMBL" id="OU896712">
    <property type="protein sequence ID" value="CAG9822997.1"/>
    <property type="molecule type" value="Genomic_DNA"/>
</dbReference>
<evidence type="ECO:0000256" key="5">
    <source>
        <dbReference type="ARBA" id="ARBA00023136"/>
    </source>
</evidence>
<dbReference type="SUPFAM" id="SSF53850">
    <property type="entry name" value="Periplasmic binding protein-like II"/>
    <property type="match status" value="1"/>
</dbReference>
<dbReference type="Proteomes" id="UP001153737">
    <property type="component" value="Chromosome 6"/>
</dbReference>
<dbReference type="Gene3D" id="1.10.287.70">
    <property type="match status" value="1"/>
</dbReference>
<evidence type="ECO:0000256" key="2">
    <source>
        <dbReference type="ARBA" id="ARBA00022475"/>
    </source>
</evidence>
<evidence type="ECO:0000256" key="1">
    <source>
        <dbReference type="ARBA" id="ARBA00004651"/>
    </source>
</evidence>
<keyword evidence="3 8" id="KW-0812">Transmembrane</keyword>